<proteinExistence type="predicted"/>
<keyword evidence="2" id="KW-1185">Reference proteome</keyword>
<dbReference type="InParanoid" id="A0A5J5EHS1"/>
<protein>
    <submittedName>
        <fullName evidence="1">Uncharacterized protein</fullName>
    </submittedName>
</protein>
<dbReference type="EMBL" id="VXIS01000320">
    <property type="protein sequence ID" value="KAA8894667.1"/>
    <property type="molecule type" value="Genomic_DNA"/>
</dbReference>
<evidence type="ECO:0000313" key="1">
    <source>
        <dbReference type="EMBL" id="KAA8894667.1"/>
    </source>
</evidence>
<reference evidence="1 2" key="1">
    <citation type="submission" date="2019-09" db="EMBL/GenBank/DDBJ databases">
        <title>Draft genome of the ectomycorrhizal ascomycete Sphaerosporella brunnea.</title>
        <authorList>
            <consortium name="DOE Joint Genome Institute"/>
            <person name="Benucci G.M."/>
            <person name="Marozzi G."/>
            <person name="Antonielli L."/>
            <person name="Sanchez S."/>
            <person name="Marco P."/>
            <person name="Wang X."/>
            <person name="Falini L.B."/>
            <person name="Barry K."/>
            <person name="Haridas S."/>
            <person name="Lipzen A."/>
            <person name="Labutti K."/>
            <person name="Grigoriev I.V."/>
            <person name="Murat C."/>
            <person name="Martin F."/>
            <person name="Albertini E."/>
            <person name="Donnini D."/>
            <person name="Bonito G."/>
        </authorList>
    </citation>
    <scope>NUCLEOTIDE SEQUENCE [LARGE SCALE GENOMIC DNA]</scope>
    <source>
        <strain evidence="1 2">Sb_GMNB300</strain>
    </source>
</reference>
<gene>
    <name evidence="1" type="ORF">FN846DRAFT_398087</name>
</gene>
<dbReference type="Proteomes" id="UP000326924">
    <property type="component" value="Unassembled WGS sequence"/>
</dbReference>
<evidence type="ECO:0000313" key="2">
    <source>
        <dbReference type="Proteomes" id="UP000326924"/>
    </source>
</evidence>
<accession>A0A5J5EHS1</accession>
<sequence>MLFTWGETTGGRVLVIDVRRGCSSSSMGSSSSSRGGFPSPKPRGIAWSRAADNWYLGWWLLRWVAWLVVGGGGGDALENSRTRGSHGGGVEVERASKITKDGSLQSCVLLLWLLLAGCRWRGFDFEQEQATQVMTLVWVALFSSASPPLVGSSLSDKGSRSCSNWPGIPAKCSSSCSTLAVANAERGTVAEQRMLPKVAITCPPLPPV</sequence>
<name>A0A5J5EHS1_9PEZI</name>
<comment type="caution">
    <text evidence="1">The sequence shown here is derived from an EMBL/GenBank/DDBJ whole genome shotgun (WGS) entry which is preliminary data.</text>
</comment>
<dbReference type="AlphaFoldDB" id="A0A5J5EHS1"/>
<organism evidence="1 2">
    <name type="scientific">Sphaerosporella brunnea</name>
    <dbReference type="NCBI Taxonomy" id="1250544"/>
    <lineage>
        <taxon>Eukaryota</taxon>
        <taxon>Fungi</taxon>
        <taxon>Dikarya</taxon>
        <taxon>Ascomycota</taxon>
        <taxon>Pezizomycotina</taxon>
        <taxon>Pezizomycetes</taxon>
        <taxon>Pezizales</taxon>
        <taxon>Pyronemataceae</taxon>
        <taxon>Sphaerosporella</taxon>
    </lineage>
</organism>